<keyword evidence="4" id="KW-1015">Disulfide bond</keyword>
<comment type="similarity">
    <text evidence="1">Belongs to the SCO1/2 family.</text>
</comment>
<keyword evidence="2 3" id="KW-0186">Copper</keyword>
<feature type="disulfide bond" description="Redox-active" evidence="4">
    <location>
        <begin position="74"/>
        <end position="78"/>
    </location>
</feature>
<evidence type="ECO:0000259" key="5">
    <source>
        <dbReference type="PROSITE" id="PS51352"/>
    </source>
</evidence>
<proteinExistence type="inferred from homology"/>
<dbReference type="InterPro" id="IPR036249">
    <property type="entry name" value="Thioredoxin-like_sf"/>
</dbReference>
<feature type="domain" description="Thioredoxin" evidence="5">
    <location>
        <begin position="36"/>
        <end position="201"/>
    </location>
</feature>
<dbReference type="Proteomes" id="UP000266178">
    <property type="component" value="Unassembled WGS sequence"/>
</dbReference>
<feature type="binding site" evidence="3">
    <location>
        <position position="78"/>
    </location>
    <ligand>
        <name>Cu cation</name>
        <dbReference type="ChEBI" id="CHEBI:23378"/>
    </ligand>
</feature>
<accession>A0A399F9W2</accession>
<dbReference type="AlphaFoldDB" id="A0A399F9W2"/>
<organism evidence="6 7">
    <name type="scientific">Meiothermus granaticius NBRC 107808</name>
    <dbReference type="NCBI Taxonomy" id="1227551"/>
    <lineage>
        <taxon>Bacteria</taxon>
        <taxon>Thermotogati</taxon>
        <taxon>Deinococcota</taxon>
        <taxon>Deinococci</taxon>
        <taxon>Thermales</taxon>
        <taxon>Thermaceae</taxon>
        <taxon>Meiothermus</taxon>
    </lineage>
</organism>
<evidence type="ECO:0000256" key="2">
    <source>
        <dbReference type="ARBA" id="ARBA00023008"/>
    </source>
</evidence>
<feature type="binding site" evidence="3">
    <location>
        <position position="74"/>
    </location>
    <ligand>
        <name>Cu cation</name>
        <dbReference type="ChEBI" id="CHEBI:23378"/>
    </ligand>
</feature>
<dbReference type="GO" id="GO:0046872">
    <property type="term" value="F:metal ion binding"/>
    <property type="evidence" value="ECO:0007669"/>
    <property type="project" value="UniProtKB-KW"/>
</dbReference>
<dbReference type="PANTHER" id="PTHR12151:SF25">
    <property type="entry name" value="LINALOOL DEHYDRATASE_ISOMERASE DOMAIN-CONTAINING PROTEIN"/>
    <property type="match status" value="1"/>
</dbReference>
<dbReference type="FunFam" id="3.40.30.10:FF:000013">
    <property type="entry name" value="Blast:Protein SCO1 homolog, mitochondrial"/>
    <property type="match status" value="1"/>
</dbReference>
<dbReference type="InterPro" id="IPR003782">
    <property type="entry name" value="SCO1/SenC"/>
</dbReference>
<gene>
    <name evidence="6" type="primary">ypmQ_2</name>
    <name evidence="6" type="ORF">Mgrana_02658</name>
</gene>
<dbReference type="PROSITE" id="PS51352">
    <property type="entry name" value="THIOREDOXIN_2"/>
    <property type="match status" value="1"/>
</dbReference>
<dbReference type="PANTHER" id="PTHR12151">
    <property type="entry name" value="ELECTRON TRANSPORT PROTIN SCO1/SENC FAMILY MEMBER"/>
    <property type="match status" value="1"/>
</dbReference>
<dbReference type="OrthoDB" id="9811998at2"/>
<name>A0A399F9W2_9DEIN</name>
<evidence type="ECO:0000256" key="3">
    <source>
        <dbReference type="PIRSR" id="PIRSR603782-1"/>
    </source>
</evidence>
<evidence type="ECO:0000256" key="4">
    <source>
        <dbReference type="PIRSR" id="PIRSR603782-2"/>
    </source>
</evidence>
<reference evidence="6 7" key="1">
    <citation type="submission" date="2018-08" db="EMBL/GenBank/DDBJ databases">
        <title>Meiothermus granaticius genome AF-68 sequencing project.</title>
        <authorList>
            <person name="Da Costa M.S."/>
            <person name="Albuquerque L."/>
            <person name="Raposo P."/>
            <person name="Froufe H.J.C."/>
            <person name="Barroso C.S."/>
            <person name="Egas C."/>
        </authorList>
    </citation>
    <scope>NUCLEOTIDE SEQUENCE [LARGE SCALE GENOMIC DNA]</scope>
    <source>
        <strain evidence="6 7">AF-68</strain>
    </source>
</reference>
<keyword evidence="7" id="KW-1185">Reference proteome</keyword>
<dbReference type="EMBL" id="QWLB01000043">
    <property type="protein sequence ID" value="RIH91431.1"/>
    <property type="molecule type" value="Genomic_DNA"/>
</dbReference>
<evidence type="ECO:0000256" key="1">
    <source>
        <dbReference type="ARBA" id="ARBA00010996"/>
    </source>
</evidence>
<dbReference type="Pfam" id="PF02630">
    <property type="entry name" value="SCO1-SenC"/>
    <property type="match status" value="1"/>
</dbReference>
<feature type="binding site" evidence="3">
    <location>
        <position position="164"/>
    </location>
    <ligand>
        <name>Cu cation</name>
        <dbReference type="ChEBI" id="CHEBI:23378"/>
    </ligand>
</feature>
<evidence type="ECO:0000313" key="6">
    <source>
        <dbReference type="EMBL" id="RIH91431.1"/>
    </source>
</evidence>
<dbReference type="InterPro" id="IPR013766">
    <property type="entry name" value="Thioredoxin_domain"/>
</dbReference>
<dbReference type="Gene3D" id="3.40.30.10">
    <property type="entry name" value="Glutaredoxin"/>
    <property type="match status" value="1"/>
</dbReference>
<evidence type="ECO:0000313" key="7">
    <source>
        <dbReference type="Proteomes" id="UP000266178"/>
    </source>
</evidence>
<comment type="caution">
    <text evidence="6">The sequence shown here is derived from an EMBL/GenBank/DDBJ whole genome shotgun (WGS) entry which is preliminary data.</text>
</comment>
<sequence length="202" mass="22542">MMRRILTVALLVGVPLALGLMIVSQRDQYQPYGTRLMAQKAAYDFSLTAPDGKTVKLSDYRGKVRLIFFGYVNCPDVCPTTMLELSKVYKALTPQEQARVQVMMISVDPERDTQEVLGKYVAFFSPAFVGLTGTPDQIAQVAQNYGVFYQKSNIKSAKEYTVDHSATVFAVDPQGNLRLIYGNGKPAQTEKVVQDVRWMLKG</sequence>
<keyword evidence="3" id="KW-0479">Metal-binding</keyword>
<dbReference type="CDD" id="cd02968">
    <property type="entry name" value="SCO"/>
    <property type="match status" value="1"/>
</dbReference>
<dbReference type="RefSeq" id="WP_119358108.1">
    <property type="nucleotide sequence ID" value="NZ_BJXM01000016.1"/>
</dbReference>
<protein>
    <submittedName>
        <fullName evidence="6">SCO1 protein</fullName>
    </submittedName>
</protein>
<dbReference type="SUPFAM" id="SSF52833">
    <property type="entry name" value="Thioredoxin-like"/>
    <property type="match status" value="1"/>
</dbReference>